<dbReference type="InterPro" id="IPR040404">
    <property type="entry name" value="Phylloplanin-like"/>
</dbReference>
<dbReference type="PANTHER" id="PTHR34458">
    <property type="entry name" value="POLLEN OLE E 1 ALLERGEN AND EXTENSIN FAMILY PROTEIN-RELATED"/>
    <property type="match status" value="1"/>
</dbReference>
<dbReference type="EMBL" id="JARYMX010000008">
    <property type="protein sequence ID" value="KAJ9536925.1"/>
    <property type="molecule type" value="Genomic_DNA"/>
</dbReference>
<comment type="caution">
    <text evidence="2">The sequence shown here is derived from an EMBL/GenBank/DDBJ whole genome shotgun (WGS) entry which is preliminary data.</text>
</comment>
<keyword evidence="3" id="KW-1185">Reference proteome</keyword>
<organism evidence="2 3">
    <name type="scientific">Centaurea solstitialis</name>
    <name type="common">yellow star-thistle</name>
    <dbReference type="NCBI Taxonomy" id="347529"/>
    <lineage>
        <taxon>Eukaryota</taxon>
        <taxon>Viridiplantae</taxon>
        <taxon>Streptophyta</taxon>
        <taxon>Embryophyta</taxon>
        <taxon>Tracheophyta</taxon>
        <taxon>Spermatophyta</taxon>
        <taxon>Magnoliopsida</taxon>
        <taxon>eudicotyledons</taxon>
        <taxon>Gunneridae</taxon>
        <taxon>Pentapetalae</taxon>
        <taxon>asterids</taxon>
        <taxon>campanulids</taxon>
        <taxon>Asterales</taxon>
        <taxon>Asteraceae</taxon>
        <taxon>Carduoideae</taxon>
        <taxon>Cardueae</taxon>
        <taxon>Centaureinae</taxon>
        <taxon>Centaurea</taxon>
    </lineage>
</organism>
<evidence type="ECO:0000313" key="2">
    <source>
        <dbReference type="EMBL" id="KAJ9536925.1"/>
    </source>
</evidence>
<keyword evidence="1" id="KW-0732">Signal</keyword>
<evidence type="ECO:0008006" key="4">
    <source>
        <dbReference type="Google" id="ProtNLM"/>
    </source>
</evidence>
<feature type="chain" id="PRO_5041429002" description="Phylloplanin" evidence="1">
    <location>
        <begin position="24"/>
        <end position="150"/>
    </location>
</feature>
<feature type="signal peptide" evidence="1">
    <location>
        <begin position="1"/>
        <end position="23"/>
    </location>
</feature>
<sequence length="150" mass="15416">MGVLKCVALLVMMIASTSQLAQAQGLLSLISVSGLVSCSVTGNIVPNAPTPTPPFPNALVEVSCGGNVISSAITNGSGRFNIVLNPVNILLNSLLSSDCNVRVVTPLSNCNATLPTSGVLQAPLRLIGTTIRGIFNIFNLVPSLFQLTGI</sequence>
<name>A0AA38S638_9ASTR</name>
<accession>A0AA38S638</accession>
<dbReference type="AlphaFoldDB" id="A0AA38S638"/>
<evidence type="ECO:0000313" key="3">
    <source>
        <dbReference type="Proteomes" id="UP001172457"/>
    </source>
</evidence>
<reference evidence="2" key="1">
    <citation type="submission" date="2023-03" db="EMBL/GenBank/DDBJ databases">
        <title>Chromosome-scale reference genome and RAD-based genetic map of yellow starthistle (Centaurea solstitialis) reveal putative structural variation and QTLs associated with invader traits.</title>
        <authorList>
            <person name="Reatini B."/>
            <person name="Cang F.A."/>
            <person name="Jiang Q."/>
            <person name="Mckibben M.T.W."/>
            <person name="Barker M.S."/>
            <person name="Rieseberg L.H."/>
            <person name="Dlugosch K.M."/>
        </authorList>
    </citation>
    <scope>NUCLEOTIDE SEQUENCE</scope>
    <source>
        <strain evidence="2">CAN-66</strain>
        <tissue evidence="2">Leaf</tissue>
    </source>
</reference>
<dbReference type="PANTHER" id="PTHR34458:SF5">
    <property type="entry name" value="POLLEN OLE E 1 ALLERGEN AND EXTENSIN FAMILY PROTEIN"/>
    <property type="match status" value="1"/>
</dbReference>
<gene>
    <name evidence="2" type="ORF">OSB04_029658</name>
</gene>
<evidence type="ECO:0000256" key="1">
    <source>
        <dbReference type="SAM" id="SignalP"/>
    </source>
</evidence>
<protein>
    <recommendedName>
        <fullName evidence="4">Phylloplanin</fullName>
    </recommendedName>
</protein>
<dbReference type="Proteomes" id="UP001172457">
    <property type="component" value="Chromosome 8"/>
</dbReference>
<proteinExistence type="predicted"/>